<reference evidence="10" key="1">
    <citation type="submission" date="2016-04" db="EMBL/GenBank/DDBJ databases">
        <authorList>
            <person name="Strapagiel D."/>
            <person name="Borowka P."/>
            <person name="Marciniak B."/>
            <person name="Bakula Z."/>
            <person name="Van Ingen J."/>
            <person name="Safianowska A."/>
            <person name="Dziadek J."/>
            <person name="Jagielski T."/>
        </authorList>
    </citation>
    <scope>NUCLEOTIDE SEQUENCE [LARGE SCALE GENOMIC DNA]</scope>
    <source>
        <strain evidence="10">1010001458</strain>
    </source>
</reference>
<evidence type="ECO:0000313" key="10">
    <source>
        <dbReference type="Proteomes" id="UP000077342"/>
    </source>
</evidence>
<keyword evidence="5 7" id="KW-0378">Hydrolase</keyword>
<evidence type="ECO:0000256" key="6">
    <source>
        <dbReference type="ARBA" id="ARBA00022842"/>
    </source>
</evidence>
<dbReference type="PANTHER" id="PTHR38826">
    <property type="entry name" value="RIBONUCLEASE VAPC13"/>
    <property type="match status" value="1"/>
</dbReference>
<organism evidence="9 10">
    <name type="scientific">Mycobacterium ostraviense</name>
    <dbReference type="NCBI Taxonomy" id="2738409"/>
    <lineage>
        <taxon>Bacteria</taxon>
        <taxon>Bacillati</taxon>
        <taxon>Actinomycetota</taxon>
        <taxon>Actinomycetes</taxon>
        <taxon>Mycobacteriales</taxon>
        <taxon>Mycobacteriaceae</taxon>
        <taxon>Mycobacterium</taxon>
    </lineage>
</organism>
<evidence type="ECO:0000256" key="7">
    <source>
        <dbReference type="HAMAP-Rule" id="MF_00265"/>
    </source>
</evidence>
<evidence type="ECO:0000256" key="3">
    <source>
        <dbReference type="ARBA" id="ARBA00022722"/>
    </source>
</evidence>
<dbReference type="Gene3D" id="3.40.50.1010">
    <property type="entry name" value="5'-nuclease"/>
    <property type="match status" value="1"/>
</dbReference>
<feature type="binding site" evidence="7">
    <location>
        <position position="6"/>
    </location>
    <ligand>
        <name>Mg(2+)</name>
        <dbReference type="ChEBI" id="CHEBI:18420"/>
    </ligand>
</feature>
<keyword evidence="6 7" id="KW-0460">Magnesium</keyword>
<comment type="function">
    <text evidence="7">Toxic component of a toxin-antitoxin (TA) system. An RNase.</text>
</comment>
<dbReference type="InterPro" id="IPR022907">
    <property type="entry name" value="VapC_family"/>
</dbReference>
<evidence type="ECO:0000313" key="9">
    <source>
        <dbReference type="EMBL" id="KZS56682.1"/>
    </source>
</evidence>
<comment type="caution">
    <text evidence="9">The sequence shown here is derived from an EMBL/GenBank/DDBJ whole genome shotgun (WGS) entry which is preliminary data.</text>
</comment>
<dbReference type="CDD" id="cd18683">
    <property type="entry name" value="PIN_VapC-like"/>
    <property type="match status" value="1"/>
</dbReference>
<keyword evidence="4 7" id="KW-0479">Metal-binding</keyword>
<accession>A0A162DFJ1</accession>
<keyword evidence="7" id="KW-0800">Toxin</keyword>
<dbReference type="GO" id="GO:0016787">
    <property type="term" value="F:hydrolase activity"/>
    <property type="evidence" value="ECO:0007669"/>
    <property type="project" value="UniProtKB-KW"/>
</dbReference>
<protein>
    <recommendedName>
        <fullName evidence="7">Ribonuclease VapC</fullName>
        <shortName evidence="7">RNase VapC</shortName>
        <ecNumber evidence="7">3.1.-.-</ecNumber>
    </recommendedName>
    <alternativeName>
        <fullName evidence="7">Toxin VapC</fullName>
    </alternativeName>
</protein>
<proteinExistence type="inferred from homology"/>
<keyword evidence="10" id="KW-1185">Reference proteome</keyword>
<evidence type="ECO:0000259" key="8">
    <source>
        <dbReference type="Pfam" id="PF01850"/>
    </source>
</evidence>
<name>A0A162DFJ1_9MYCO</name>
<gene>
    <name evidence="7" type="primary">vapC</name>
    <name evidence="9" type="ORF">A4G28_24345</name>
</gene>
<evidence type="ECO:0000256" key="1">
    <source>
        <dbReference type="ARBA" id="ARBA00001946"/>
    </source>
</evidence>
<keyword evidence="2 7" id="KW-1277">Toxin-antitoxin system</keyword>
<dbReference type="GO" id="GO:0090729">
    <property type="term" value="F:toxin activity"/>
    <property type="evidence" value="ECO:0007669"/>
    <property type="project" value="UniProtKB-KW"/>
</dbReference>
<dbReference type="GO" id="GO:0004540">
    <property type="term" value="F:RNA nuclease activity"/>
    <property type="evidence" value="ECO:0007669"/>
    <property type="project" value="InterPro"/>
</dbReference>
<dbReference type="EC" id="3.1.-.-" evidence="7"/>
<comment type="cofactor">
    <cofactor evidence="1 7">
        <name>Mg(2+)</name>
        <dbReference type="ChEBI" id="CHEBI:18420"/>
    </cofactor>
</comment>
<dbReference type="RefSeq" id="WP_075513363.1">
    <property type="nucleotide sequence ID" value="NZ_LWCI01000168.1"/>
</dbReference>
<evidence type="ECO:0000256" key="5">
    <source>
        <dbReference type="ARBA" id="ARBA00022801"/>
    </source>
</evidence>
<dbReference type="InterPro" id="IPR052106">
    <property type="entry name" value="PINc/VapC_TA"/>
</dbReference>
<comment type="similarity">
    <text evidence="7">Belongs to the PINc/VapC protein family.</text>
</comment>
<dbReference type="InterPro" id="IPR002716">
    <property type="entry name" value="PIN_dom"/>
</dbReference>
<sequence length="133" mass="14509">MTAFVDTNVLVRHLAGDPPEMAARATAYLATTPDLLLTDLVVAETVYVLESFYETPRDQIAQAIRSLVGFGSILCVDSALLLRAIEVYESERIDFAEAYLVACAESTGVGKVASFDRSIDRITTIERIEPPPV</sequence>
<evidence type="ECO:0000256" key="4">
    <source>
        <dbReference type="ARBA" id="ARBA00022723"/>
    </source>
</evidence>
<comment type="caution">
    <text evidence="7">Lacks conserved residue(s) required for the propagation of feature annotation.</text>
</comment>
<dbReference type="EMBL" id="LWCI01000168">
    <property type="protein sequence ID" value="KZS56682.1"/>
    <property type="molecule type" value="Genomic_DNA"/>
</dbReference>
<feature type="domain" description="PIN" evidence="8">
    <location>
        <begin position="4"/>
        <end position="122"/>
    </location>
</feature>
<dbReference type="InterPro" id="IPR029060">
    <property type="entry name" value="PIN-like_dom_sf"/>
</dbReference>
<dbReference type="HAMAP" id="MF_00265">
    <property type="entry name" value="VapC_Nob1"/>
    <property type="match status" value="1"/>
</dbReference>
<dbReference type="Proteomes" id="UP000077342">
    <property type="component" value="Unassembled WGS sequence"/>
</dbReference>
<dbReference type="PANTHER" id="PTHR38826:SF5">
    <property type="entry name" value="RIBONUCLEASE VAPC13"/>
    <property type="match status" value="1"/>
</dbReference>
<dbReference type="GO" id="GO:0000287">
    <property type="term" value="F:magnesium ion binding"/>
    <property type="evidence" value="ECO:0007669"/>
    <property type="project" value="UniProtKB-UniRule"/>
</dbReference>
<evidence type="ECO:0000256" key="2">
    <source>
        <dbReference type="ARBA" id="ARBA00022649"/>
    </source>
</evidence>
<dbReference type="Pfam" id="PF01850">
    <property type="entry name" value="PIN"/>
    <property type="match status" value="1"/>
</dbReference>
<dbReference type="AlphaFoldDB" id="A0A162DFJ1"/>
<keyword evidence="3 7" id="KW-0540">Nuclease</keyword>
<dbReference type="SUPFAM" id="SSF88723">
    <property type="entry name" value="PIN domain-like"/>
    <property type="match status" value="1"/>
</dbReference>